<name>A0A1F8FMX5_9BACT</name>
<evidence type="ECO:0000313" key="1">
    <source>
        <dbReference type="EMBL" id="OGN14402.1"/>
    </source>
</evidence>
<dbReference type="EMBL" id="MGJV01000026">
    <property type="protein sequence ID" value="OGN14402.1"/>
    <property type="molecule type" value="Genomic_DNA"/>
</dbReference>
<reference evidence="1 2" key="1">
    <citation type="journal article" date="2016" name="Nat. Commun.">
        <title>Thousands of microbial genomes shed light on interconnected biogeochemical processes in an aquifer system.</title>
        <authorList>
            <person name="Anantharaman K."/>
            <person name="Brown C.T."/>
            <person name="Hug L.A."/>
            <person name="Sharon I."/>
            <person name="Castelle C.J."/>
            <person name="Probst A.J."/>
            <person name="Thomas B.C."/>
            <person name="Singh A."/>
            <person name="Wilkins M.J."/>
            <person name="Karaoz U."/>
            <person name="Brodie E.L."/>
            <person name="Williams K.H."/>
            <person name="Hubbard S.S."/>
            <person name="Banfield J.F."/>
        </authorList>
    </citation>
    <scope>NUCLEOTIDE SEQUENCE [LARGE SCALE GENOMIC DNA]</scope>
</reference>
<gene>
    <name evidence="1" type="ORF">A3J47_03105</name>
</gene>
<proteinExistence type="predicted"/>
<sequence length="279" mass="32442">MQNYGILSTVVSLQQPGGRMGMKNTFWFLFFLPLLIPSGISAQTQDVHALSIVTQTFDKAKKDNKTRQDNAVLKKTHRIENLNPDGNFKSVEKQMIYRAYTKETNKGPEYVEKLVDIWPPKSEPAPNFLDFEELLDAFLSRFYFSVDPEKETIGGRSHLKINFWPRADSSSPQEPADYLINHIVGILYIDEQTFALRKISGSLGSVINERPYYVGYFHMDMFNFNIEISDWGGLELITRMDAIARYEYRDPRKNIWSLFGAGTVRRYQTHQFWYKYGTE</sequence>
<organism evidence="1 2">
    <name type="scientific">Candidatus Yanofskybacteria bacterium RIFCSPHIGHO2_02_FULL_43_22</name>
    <dbReference type="NCBI Taxonomy" id="1802681"/>
    <lineage>
        <taxon>Bacteria</taxon>
        <taxon>Candidatus Yanofskyibacteriota</taxon>
    </lineage>
</organism>
<evidence type="ECO:0000313" key="2">
    <source>
        <dbReference type="Proteomes" id="UP000176581"/>
    </source>
</evidence>
<comment type="caution">
    <text evidence="1">The sequence shown here is derived from an EMBL/GenBank/DDBJ whole genome shotgun (WGS) entry which is preliminary data.</text>
</comment>
<accession>A0A1F8FMX5</accession>
<protein>
    <submittedName>
        <fullName evidence="1">Uncharacterized protein</fullName>
    </submittedName>
</protein>
<dbReference type="AlphaFoldDB" id="A0A1F8FMX5"/>
<dbReference type="Proteomes" id="UP000176581">
    <property type="component" value="Unassembled WGS sequence"/>
</dbReference>